<feature type="region of interest" description="Disordered" evidence="5">
    <location>
        <begin position="718"/>
        <end position="758"/>
    </location>
</feature>
<organism evidence="7 8">
    <name type="scientific">Marasmius crinis-equi</name>
    <dbReference type="NCBI Taxonomy" id="585013"/>
    <lineage>
        <taxon>Eukaryota</taxon>
        <taxon>Fungi</taxon>
        <taxon>Dikarya</taxon>
        <taxon>Basidiomycota</taxon>
        <taxon>Agaricomycotina</taxon>
        <taxon>Agaricomycetes</taxon>
        <taxon>Agaricomycetidae</taxon>
        <taxon>Agaricales</taxon>
        <taxon>Marasmiineae</taxon>
        <taxon>Marasmiaceae</taxon>
        <taxon>Marasmius</taxon>
    </lineage>
</organism>
<dbReference type="InterPro" id="IPR022745">
    <property type="entry name" value="eIF4G1_eIF4E-bd"/>
</dbReference>
<dbReference type="SMART" id="SM00220">
    <property type="entry name" value="S_TKc"/>
    <property type="match status" value="1"/>
</dbReference>
<dbReference type="PROSITE" id="PS00108">
    <property type="entry name" value="PROTEIN_KINASE_ST"/>
    <property type="match status" value="1"/>
</dbReference>
<dbReference type="InterPro" id="IPR008271">
    <property type="entry name" value="Ser/Thr_kinase_AS"/>
</dbReference>
<dbReference type="InterPro" id="IPR000719">
    <property type="entry name" value="Prot_kinase_dom"/>
</dbReference>
<evidence type="ECO:0000256" key="3">
    <source>
        <dbReference type="ARBA" id="ARBA00022777"/>
    </source>
</evidence>
<name>A0ABR3FTW9_9AGAR</name>
<keyword evidence="4" id="KW-0067">ATP-binding</keyword>
<dbReference type="Gene3D" id="1.20.970.30">
    <property type="entry name" value="eIF4G, eIF4E-binding domain"/>
    <property type="match status" value="1"/>
</dbReference>
<feature type="compositionally biased region" description="Pro residues" evidence="5">
    <location>
        <begin position="487"/>
        <end position="497"/>
    </location>
</feature>
<dbReference type="Pfam" id="PF12152">
    <property type="entry name" value="eIF_4G1"/>
    <property type="match status" value="1"/>
</dbReference>
<evidence type="ECO:0000256" key="1">
    <source>
        <dbReference type="ARBA" id="ARBA00022679"/>
    </source>
</evidence>
<evidence type="ECO:0000256" key="2">
    <source>
        <dbReference type="ARBA" id="ARBA00022741"/>
    </source>
</evidence>
<evidence type="ECO:0000256" key="4">
    <source>
        <dbReference type="ARBA" id="ARBA00022840"/>
    </source>
</evidence>
<keyword evidence="1" id="KW-0808">Transferase</keyword>
<dbReference type="InterPro" id="IPR036211">
    <property type="entry name" value="eIF4G_eIF4E-bd_sf"/>
</dbReference>
<evidence type="ECO:0000313" key="8">
    <source>
        <dbReference type="Proteomes" id="UP001465976"/>
    </source>
</evidence>
<comment type="caution">
    <text evidence="7">The sequence shown here is derived from an EMBL/GenBank/DDBJ whole genome shotgun (WGS) entry which is preliminary data.</text>
</comment>
<dbReference type="PANTHER" id="PTHR44329:SF288">
    <property type="entry name" value="MITOGEN-ACTIVATED PROTEIN KINASE KINASE KINASE 20"/>
    <property type="match status" value="1"/>
</dbReference>
<keyword evidence="2" id="KW-0547">Nucleotide-binding</keyword>
<reference evidence="7 8" key="1">
    <citation type="submission" date="2024-02" db="EMBL/GenBank/DDBJ databases">
        <title>A draft genome for the cacao thread blight pathogen Marasmius crinis-equi.</title>
        <authorList>
            <person name="Cohen S.P."/>
            <person name="Baruah I.K."/>
            <person name="Amoako-Attah I."/>
            <person name="Bukari Y."/>
            <person name="Meinhardt L.W."/>
            <person name="Bailey B.A."/>
        </authorList>
    </citation>
    <scope>NUCLEOTIDE SEQUENCE [LARGE SCALE GENOMIC DNA]</scope>
    <source>
        <strain evidence="7 8">GH-76</strain>
    </source>
</reference>
<feature type="compositionally biased region" description="Polar residues" evidence="5">
    <location>
        <begin position="407"/>
        <end position="418"/>
    </location>
</feature>
<dbReference type="InterPro" id="IPR011009">
    <property type="entry name" value="Kinase-like_dom_sf"/>
</dbReference>
<gene>
    <name evidence="7" type="ORF">V5O48_003076</name>
</gene>
<dbReference type="Pfam" id="PF07714">
    <property type="entry name" value="PK_Tyr_Ser-Thr"/>
    <property type="match status" value="1"/>
</dbReference>
<dbReference type="PRINTS" id="PR00109">
    <property type="entry name" value="TYRKINASE"/>
</dbReference>
<dbReference type="Proteomes" id="UP001465976">
    <property type="component" value="Unassembled WGS sequence"/>
</dbReference>
<dbReference type="SUPFAM" id="SSF56112">
    <property type="entry name" value="Protein kinase-like (PK-like)"/>
    <property type="match status" value="1"/>
</dbReference>
<dbReference type="PANTHER" id="PTHR44329">
    <property type="entry name" value="SERINE/THREONINE-PROTEIN KINASE TNNI3K-RELATED"/>
    <property type="match status" value="1"/>
</dbReference>
<protein>
    <recommendedName>
        <fullName evidence="6">Protein kinase domain-containing protein</fullName>
    </recommendedName>
</protein>
<dbReference type="Gene3D" id="1.10.510.10">
    <property type="entry name" value="Transferase(Phosphotransferase) domain 1"/>
    <property type="match status" value="1"/>
</dbReference>
<feature type="compositionally biased region" description="Basic and acidic residues" evidence="5">
    <location>
        <begin position="589"/>
        <end position="632"/>
    </location>
</feature>
<dbReference type="SUPFAM" id="SSF101489">
    <property type="entry name" value="Eukaryotic initiation factor 4f subunit eIF4g, eIF4e-binding domain"/>
    <property type="match status" value="1"/>
</dbReference>
<feature type="domain" description="Protein kinase" evidence="6">
    <location>
        <begin position="68"/>
        <end position="330"/>
    </location>
</feature>
<keyword evidence="3" id="KW-0418">Kinase</keyword>
<feature type="compositionally biased region" description="Polar residues" evidence="5">
    <location>
        <begin position="434"/>
        <end position="452"/>
    </location>
</feature>
<feature type="compositionally biased region" description="Polar residues" evidence="5">
    <location>
        <begin position="511"/>
        <end position="529"/>
    </location>
</feature>
<feature type="compositionally biased region" description="Low complexity" evidence="5">
    <location>
        <begin position="547"/>
        <end position="567"/>
    </location>
</feature>
<feature type="region of interest" description="Disordered" evidence="5">
    <location>
        <begin position="407"/>
        <end position="645"/>
    </location>
</feature>
<dbReference type="InterPro" id="IPR051681">
    <property type="entry name" value="Ser/Thr_Kinases-Pseudokinases"/>
</dbReference>
<dbReference type="InterPro" id="IPR001245">
    <property type="entry name" value="Ser-Thr/Tyr_kinase_cat_dom"/>
</dbReference>
<evidence type="ECO:0000259" key="6">
    <source>
        <dbReference type="PROSITE" id="PS50011"/>
    </source>
</evidence>
<keyword evidence="8" id="KW-1185">Reference proteome</keyword>
<sequence length="836" mass="92918">MFDDEQRYTQVLETRGDDAQKWLDALQVLLERPDIATQLRSSTLKMMLRLSKHSELCPKCLMIEGVKKHGDFPVGGGGFADVWKGEIKEQMVCLKVVRVYKNSDVKDLIKGFMKEAIVWQQLTHANVLPFVGMYYLDEARKQLCLVSPWMEKGDLPHYLEETPREHVDHQSLAFDVAAGLSYLHSRKIVHGDLKGVNVLMTPDERACIGDFGLSCVADSCAIRLVTSSIRQSGTTRWLSPELLELSGRTTKSSDIYAYACIFTGKVPFHGSRDCAVISAVVKKQRPLRPIDELELTDEMWEVMVDCWKHDQSQRPTAADVLERIGQLKSLRTGEPVELRPARDWDYPELMQIRQNVRYPPINPKELLSILSNAPLPGVITGISTPDESALHQNGRTTYPLVSFRGARNQQQNAPSQPLRSPRIRPPNTLEDGASTGTSSWSLPDPWTPTTPATRMKTDVRKLFRVPSSTAGSQAPSNTPSPAVRPKSLPPQQHPIPPRGSSRIPPHPSVPPNGSRQLQISEWSVLTRYTPQGPGPSSWESSPRRSLDPSSSSWGSLGPSSSSSWGDPDPSPWGAPWGDPDSSSWGYPMLKKDKDEKEVIHKQKQELKEKEKKEEEEHIRKGKEKQKQKEEVCTKLSNGPQPLPSALSTARMIDDLGRVTYPEGVMSPKVELNVNAQSGKFRYDRDFLLQFMSICKEKPDMLPPLDAIGLKPAGNSSFGLSRGGSGHRRINPSATPSYQPSLRLGFGRSEPESSFGGRGAKLTSEERFRLVNDPVKWRGRRIRVALEATWTIDGQGAIGDKRPDANKQPHGGLAFGHGANAGPPFEPVALLHVIENC</sequence>
<dbReference type="EMBL" id="JBAHYK010000078">
    <property type="protein sequence ID" value="KAL0578928.1"/>
    <property type="molecule type" value="Genomic_DNA"/>
</dbReference>
<dbReference type="PROSITE" id="PS50011">
    <property type="entry name" value="PROTEIN_KINASE_DOM"/>
    <property type="match status" value="1"/>
</dbReference>
<accession>A0ABR3FTW9</accession>
<proteinExistence type="predicted"/>
<feature type="compositionally biased region" description="Polar residues" evidence="5">
    <location>
        <begin position="466"/>
        <end position="480"/>
    </location>
</feature>
<evidence type="ECO:0000256" key="5">
    <source>
        <dbReference type="SAM" id="MobiDB-lite"/>
    </source>
</evidence>
<evidence type="ECO:0000313" key="7">
    <source>
        <dbReference type="EMBL" id="KAL0578928.1"/>
    </source>
</evidence>